<comment type="caution">
    <text evidence="2">The sequence shown here is derived from an EMBL/GenBank/DDBJ whole genome shotgun (WGS) entry which is preliminary data.</text>
</comment>
<protein>
    <submittedName>
        <fullName evidence="2">Uncharacterized protein</fullName>
    </submittedName>
</protein>
<feature type="region of interest" description="Disordered" evidence="1">
    <location>
        <begin position="1"/>
        <end position="38"/>
    </location>
</feature>
<organism evidence="2 3">
    <name type="scientific">Rotaria magnacalcarata</name>
    <dbReference type="NCBI Taxonomy" id="392030"/>
    <lineage>
        <taxon>Eukaryota</taxon>
        <taxon>Metazoa</taxon>
        <taxon>Spiralia</taxon>
        <taxon>Gnathifera</taxon>
        <taxon>Rotifera</taxon>
        <taxon>Eurotatoria</taxon>
        <taxon>Bdelloidea</taxon>
        <taxon>Philodinida</taxon>
        <taxon>Philodinidae</taxon>
        <taxon>Rotaria</taxon>
    </lineage>
</organism>
<gene>
    <name evidence="2" type="ORF">SMN809_LOCUS20205</name>
</gene>
<proteinExistence type="predicted"/>
<dbReference type="Proteomes" id="UP000676336">
    <property type="component" value="Unassembled WGS sequence"/>
</dbReference>
<accession>A0A8S2RGK5</accession>
<reference evidence="2" key="1">
    <citation type="submission" date="2021-02" db="EMBL/GenBank/DDBJ databases">
        <authorList>
            <person name="Nowell W R."/>
        </authorList>
    </citation>
    <scope>NUCLEOTIDE SEQUENCE</scope>
</reference>
<evidence type="ECO:0000313" key="2">
    <source>
        <dbReference type="EMBL" id="CAF4161469.1"/>
    </source>
</evidence>
<name>A0A8S2RGK5_9BILA</name>
<evidence type="ECO:0000313" key="3">
    <source>
        <dbReference type="Proteomes" id="UP000676336"/>
    </source>
</evidence>
<feature type="compositionally biased region" description="Polar residues" evidence="1">
    <location>
        <begin position="15"/>
        <end position="24"/>
    </location>
</feature>
<dbReference type="AlphaFoldDB" id="A0A8S2RGK5"/>
<feature type="non-terminal residue" evidence="2">
    <location>
        <position position="1"/>
    </location>
</feature>
<sequence>SIMNPPKPSKDKESPGSNSSSQVTFAGIKSASKKELRGGRIRAEVVSTQKLLDKKTRERKQ</sequence>
<dbReference type="EMBL" id="CAJOBI010011794">
    <property type="protein sequence ID" value="CAF4161469.1"/>
    <property type="molecule type" value="Genomic_DNA"/>
</dbReference>
<evidence type="ECO:0000256" key="1">
    <source>
        <dbReference type="SAM" id="MobiDB-lite"/>
    </source>
</evidence>